<feature type="transmembrane region" description="Helical" evidence="5">
    <location>
        <begin position="96"/>
        <end position="119"/>
    </location>
</feature>
<keyword evidence="3 5" id="KW-1133">Transmembrane helix</keyword>
<dbReference type="PANTHER" id="PTHR28128:SF1">
    <property type="entry name" value="GOLGI APPARATUS MEMBRANE PROTEIN TVP15"/>
    <property type="match status" value="1"/>
</dbReference>
<feature type="transmembrane region" description="Helical" evidence="5">
    <location>
        <begin position="66"/>
        <end position="84"/>
    </location>
</feature>
<name>G0UU38_TRYCI</name>
<evidence type="ECO:0000313" key="6">
    <source>
        <dbReference type="EMBL" id="CCC92902.1"/>
    </source>
</evidence>
<keyword evidence="4 5" id="KW-0472">Membrane</keyword>
<evidence type="ECO:0000256" key="5">
    <source>
        <dbReference type="SAM" id="Phobius"/>
    </source>
</evidence>
<dbReference type="VEuPathDB" id="TriTrypDB:TcIL3000_9_2990"/>
<comment type="subcellular location">
    <subcellularLocation>
        <location evidence="1">Membrane</location>
        <topology evidence="1">Multi-pass membrane protein</topology>
    </subcellularLocation>
</comment>
<dbReference type="PANTHER" id="PTHR28128">
    <property type="entry name" value="GOLGI APPARATUS MEMBRANE PROTEIN TVP15"/>
    <property type="match status" value="1"/>
</dbReference>
<keyword evidence="2 5" id="KW-0812">Transmembrane</keyword>
<dbReference type="EMBL" id="HE575322">
    <property type="protein sequence ID" value="CCC92902.1"/>
    <property type="molecule type" value="Genomic_DNA"/>
</dbReference>
<dbReference type="AlphaFoldDB" id="G0UU38"/>
<dbReference type="Pfam" id="PF08507">
    <property type="entry name" value="COPI_assoc"/>
    <property type="match status" value="1"/>
</dbReference>
<feature type="transmembrane region" description="Helical" evidence="5">
    <location>
        <begin position="28"/>
        <end position="54"/>
    </location>
</feature>
<dbReference type="InterPro" id="IPR013714">
    <property type="entry name" value="Golgi_TVP15"/>
</dbReference>
<gene>
    <name evidence="6" type="ORF">TCIL3000_9_2990</name>
</gene>
<evidence type="ECO:0000256" key="3">
    <source>
        <dbReference type="ARBA" id="ARBA00022989"/>
    </source>
</evidence>
<feature type="transmembrane region" description="Helical" evidence="5">
    <location>
        <begin position="125"/>
        <end position="150"/>
    </location>
</feature>
<evidence type="ECO:0000256" key="4">
    <source>
        <dbReference type="ARBA" id="ARBA00023136"/>
    </source>
</evidence>
<accession>G0UU38</accession>
<reference evidence="6" key="1">
    <citation type="journal article" date="2012" name="Proc. Natl. Acad. Sci. U.S.A.">
        <title>Antigenic diversity is generated by distinct evolutionary mechanisms in African trypanosome species.</title>
        <authorList>
            <person name="Jackson A.P."/>
            <person name="Berry A."/>
            <person name="Aslett M."/>
            <person name="Allison H.C."/>
            <person name="Burton P."/>
            <person name="Vavrova-Anderson J."/>
            <person name="Brown R."/>
            <person name="Browne H."/>
            <person name="Corton N."/>
            <person name="Hauser H."/>
            <person name="Gamble J."/>
            <person name="Gilderthorp R."/>
            <person name="Marcello L."/>
            <person name="McQuillan J."/>
            <person name="Otto T.D."/>
            <person name="Quail M.A."/>
            <person name="Sanders M.J."/>
            <person name="van Tonder A."/>
            <person name="Ginger M.L."/>
            <person name="Field M.C."/>
            <person name="Barry J.D."/>
            <person name="Hertz-Fowler C."/>
            <person name="Berriman M."/>
        </authorList>
    </citation>
    <scope>NUCLEOTIDE SEQUENCE</scope>
    <source>
        <strain evidence="6">IL3000</strain>
    </source>
</reference>
<evidence type="ECO:0000256" key="2">
    <source>
        <dbReference type="ARBA" id="ARBA00022692"/>
    </source>
</evidence>
<evidence type="ECO:0000256" key="1">
    <source>
        <dbReference type="ARBA" id="ARBA00004141"/>
    </source>
</evidence>
<organism evidence="6">
    <name type="scientific">Trypanosoma congolense (strain IL3000)</name>
    <dbReference type="NCBI Taxonomy" id="1068625"/>
    <lineage>
        <taxon>Eukaryota</taxon>
        <taxon>Discoba</taxon>
        <taxon>Euglenozoa</taxon>
        <taxon>Kinetoplastea</taxon>
        <taxon>Metakinetoplastina</taxon>
        <taxon>Trypanosomatida</taxon>
        <taxon>Trypanosomatidae</taxon>
        <taxon>Trypanosoma</taxon>
        <taxon>Nannomonas</taxon>
    </lineage>
</organism>
<proteinExistence type="predicted"/>
<sequence>MNKEEPAGKATAGAAKEQTQEITKGGMIWVFAFLLLSVLSMTLVIASSIVTLVFYSLPVSLTFLELYTVLFAVLGLTAEFRLIRPVRIVVDFWIRYFYFLTTYAGRGLFYIFLGVITIGGTTLNYVAAATTLFLGVLMFFASLCVDLPVYRDT</sequence>
<protein>
    <recommendedName>
        <fullName evidence="7">COPI associated protein</fullName>
    </recommendedName>
</protein>
<evidence type="ECO:0008006" key="7">
    <source>
        <dbReference type="Google" id="ProtNLM"/>
    </source>
</evidence>
<dbReference type="GO" id="GO:0016020">
    <property type="term" value="C:membrane"/>
    <property type="evidence" value="ECO:0007669"/>
    <property type="project" value="UniProtKB-SubCell"/>
</dbReference>